<organism evidence="1">
    <name type="scientific">uncultured Caudovirales phage</name>
    <dbReference type="NCBI Taxonomy" id="2100421"/>
    <lineage>
        <taxon>Viruses</taxon>
        <taxon>Duplodnaviria</taxon>
        <taxon>Heunggongvirae</taxon>
        <taxon>Uroviricota</taxon>
        <taxon>Caudoviricetes</taxon>
        <taxon>Peduoviridae</taxon>
        <taxon>Maltschvirus</taxon>
        <taxon>Maltschvirus maltsch</taxon>
    </lineage>
</organism>
<protein>
    <submittedName>
        <fullName evidence="1">Uncharacterized protein</fullName>
    </submittedName>
</protein>
<accession>A0A6J5NT84</accession>
<evidence type="ECO:0000313" key="1">
    <source>
        <dbReference type="EMBL" id="CAB4160318.1"/>
    </source>
</evidence>
<proteinExistence type="predicted"/>
<name>A0A6J5NT84_9CAUD</name>
<reference evidence="1" key="1">
    <citation type="submission" date="2020-04" db="EMBL/GenBank/DDBJ databases">
        <authorList>
            <person name="Chiriac C."/>
            <person name="Salcher M."/>
            <person name="Ghai R."/>
            <person name="Kavagutti S V."/>
        </authorList>
    </citation>
    <scope>NUCLEOTIDE SEQUENCE</scope>
</reference>
<gene>
    <name evidence="1" type="ORF">UFOVP724_147</name>
</gene>
<sequence>MSISSILNQRNQFQDTRFLNKLKLVQRQFDVLSEESSRAETFKSQLESLNDYDEKMNDLISFPNDLQNAYLPHINSIKSRIDFITNDIAILYEIVNQKYTQYNSFKEDYINIAISLKKRIYQKLAIASYSSINFSTTFVESFTNLQNIDNTKTTCSIDTNNELMTLPIVKRNINAINDIYILQSSNGISGSFIDNKNGNLFYTIDGKDETIFEYNKLDEGPCILNLRYKIDKEVVLNEISIKTNVVNGVFKFKIDNILFENEKGNITSVFDLINTNEQKMIVNFYESYSNSGYTIKFLPILCRNVTFMFSQNEYVETNIQQSFKTSLRKLFSITLSEIQLITNEYALSGELYSKNLDVAKSMYMGGAIISAFPKEGQYYKTNTYIDDNKGLGFVELFETQGSYISDNLETFNYKVNIEKLNYIDQTRLSSNSNTLANYMSLNKTITSTNDFVRLNELFLKNSLIVGRPDYLVRREPKLERSLISIPPSEWVEKDLGWTYTMNINLTNINPEGLFISSPSNAAFQYIDSNTLQIVLNKTYWPTKPITSITVKWHALPYNPIVYENGDRYYVYIDENFEPNKTKIKLKNKSQINYKSETITKDNVKKVFKLSNNNISTNYKVKNHNANEYTINRLDGTIKFDNEEIDVIEVEYFFFAFSDLNIDDYDFWFKDESLKGISIDRNKVVTNEIVESLSDSGSSKTKFQLKSRNNIIVNSVKINESIFNYEKFSIIDYVNGKVEFSNLIDMNSDAIPEEEIDQEYPFIAFRLAKEAYYKPENVVNSFDVLPNESIKSFNLLIKDQQNPVALNGFICATDVIRDRLLNLVFILTGFGNSYSAAFYSIESGIGMFVAKKDDLILKNAVLNYSYVDTTNNNSNLVSIDYKNGYVYTNKNVEKPLEVKISYKTLPLNLEYSIYDPVDFDFIDGKIQYNAESKNRYQQANNQMVIYYAKEKSSIDIENNLSYFSPLIYSVKLGFN</sequence>
<dbReference type="EMBL" id="LR796696">
    <property type="protein sequence ID" value="CAB4160318.1"/>
    <property type="molecule type" value="Genomic_DNA"/>
</dbReference>